<dbReference type="InterPro" id="IPR051540">
    <property type="entry name" value="S-2-haloacid_dehalogenase"/>
</dbReference>
<dbReference type="InterPro" id="IPR006439">
    <property type="entry name" value="HAD-SF_hydro_IA"/>
</dbReference>
<dbReference type="InterPro" id="IPR023214">
    <property type="entry name" value="HAD_sf"/>
</dbReference>
<reference evidence="3" key="1">
    <citation type="journal article" date="2019" name="Int. J. Syst. Evol. Microbiol.">
        <title>The Global Catalogue of Microorganisms (GCM) 10K type strain sequencing project: providing services to taxonomists for standard genome sequencing and annotation.</title>
        <authorList>
            <consortium name="The Broad Institute Genomics Platform"/>
            <consortium name="The Broad Institute Genome Sequencing Center for Infectious Disease"/>
            <person name="Wu L."/>
            <person name="Ma J."/>
        </authorList>
    </citation>
    <scope>NUCLEOTIDE SEQUENCE [LARGE SCALE GENOMIC DNA]</scope>
    <source>
        <strain evidence="3">JCM 17137</strain>
    </source>
</reference>
<dbReference type="InterPro" id="IPR023198">
    <property type="entry name" value="PGP-like_dom2"/>
</dbReference>
<protein>
    <submittedName>
        <fullName evidence="2">Haloacid dehalogenase type II</fullName>
    </submittedName>
</protein>
<sequence length="224" mass="24139">MTTAQRPLVIAFDVVETLFPLEPLRPRFREAGLPEATVRHWFDRMLRDGFALAAAGGYRSFPDLATDVLREISGHQVPHATAVELVAAIATLDPRPDAEPALRRASAAGRAITITNGTATTTDTLLRRGGLREHVERVVSVEEVGRWKPAPDVYHHAATTCGVASDRMALVAAHGWDIHGAHRAGWVTGWSRHLEGEFSAAFAAADVTGSGLEEVVDALLALTE</sequence>
<dbReference type="Proteomes" id="UP001500908">
    <property type="component" value="Unassembled WGS sequence"/>
</dbReference>
<keyword evidence="3" id="KW-1185">Reference proteome</keyword>
<keyword evidence="1" id="KW-0378">Hydrolase</keyword>
<evidence type="ECO:0000313" key="2">
    <source>
        <dbReference type="EMBL" id="GAA3734412.1"/>
    </source>
</evidence>
<accession>A0ABP7FB08</accession>
<dbReference type="RefSeq" id="WP_344968441.1">
    <property type="nucleotide sequence ID" value="NZ_BAABDD010000004.1"/>
</dbReference>
<dbReference type="SFLD" id="SFLDS00003">
    <property type="entry name" value="Haloacid_Dehalogenase"/>
    <property type="match status" value="1"/>
</dbReference>
<dbReference type="NCBIfam" id="TIGR01493">
    <property type="entry name" value="HAD-SF-IA-v2"/>
    <property type="match status" value="1"/>
</dbReference>
<dbReference type="PANTHER" id="PTHR43316">
    <property type="entry name" value="HYDROLASE, HALOACID DELAHOGENASE-RELATED"/>
    <property type="match status" value="1"/>
</dbReference>
<name>A0ABP7FB08_9ACTN</name>
<evidence type="ECO:0000256" key="1">
    <source>
        <dbReference type="ARBA" id="ARBA00022801"/>
    </source>
</evidence>
<dbReference type="PANTHER" id="PTHR43316:SF3">
    <property type="entry name" value="HALOACID DEHALOGENASE, TYPE II (AFU_ORTHOLOGUE AFUA_2G07750)-RELATED"/>
    <property type="match status" value="1"/>
</dbReference>
<evidence type="ECO:0000313" key="3">
    <source>
        <dbReference type="Proteomes" id="UP001500908"/>
    </source>
</evidence>
<comment type="caution">
    <text evidence="2">The sequence shown here is derived from an EMBL/GenBank/DDBJ whole genome shotgun (WGS) entry which is preliminary data.</text>
</comment>
<dbReference type="EMBL" id="BAABDD010000004">
    <property type="protein sequence ID" value="GAA3734412.1"/>
    <property type="molecule type" value="Genomic_DNA"/>
</dbReference>
<dbReference type="Gene3D" id="1.10.150.240">
    <property type="entry name" value="Putative phosphatase, domain 2"/>
    <property type="match status" value="1"/>
</dbReference>
<dbReference type="Gene3D" id="3.40.50.1000">
    <property type="entry name" value="HAD superfamily/HAD-like"/>
    <property type="match status" value="1"/>
</dbReference>
<dbReference type="Pfam" id="PF00702">
    <property type="entry name" value="Hydrolase"/>
    <property type="match status" value="1"/>
</dbReference>
<organism evidence="2 3">
    <name type="scientific">Salinactinospora qingdaonensis</name>
    <dbReference type="NCBI Taxonomy" id="702744"/>
    <lineage>
        <taxon>Bacteria</taxon>
        <taxon>Bacillati</taxon>
        <taxon>Actinomycetota</taxon>
        <taxon>Actinomycetes</taxon>
        <taxon>Streptosporangiales</taxon>
        <taxon>Nocardiopsidaceae</taxon>
        <taxon>Salinactinospora</taxon>
    </lineage>
</organism>
<gene>
    <name evidence="2" type="ORF">GCM10022402_13400</name>
</gene>
<dbReference type="SUPFAM" id="SSF56784">
    <property type="entry name" value="HAD-like"/>
    <property type="match status" value="1"/>
</dbReference>
<dbReference type="InterPro" id="IPR036412">
    <property type="entry name" value="HAD-like_sf"/>
</dbReference>
<dbReference type="SFLD" id="SFLDG01129">
    <property type="entry name" value="C1.5:_HAD__Beta-PGM__Phosphata"/>
    <property type="match status" value="1"/>
</dbReference>
<proteinExistence type="predicted"/>